<keyword evidence="2 3" id="KW-0819">tRNA processing</keyword>
<dbReference type="GO" id="GO:0016783">
    <property type="term" value="F:sulfurtransferase activity"/>
    <property type="evidence" value="ECO:0007669"/>
    <property type="project" value="TreeGrafter"/>
</dbReference>
<dbReference type="OrthoDB" id="25129at2759"/>
<keyword evidence="1 3" id="KW-0963">Cytoplasm</keyword>
<proteinExistence type="inferred from homology"/>
<dbReference type="GO" id="GO:0000049">
    <property type="term" value="F:tRNA binding"/>
    <property type="evidence" value="ECO:0007669"/>
    <property type="project" value="InterPro"/>
</dbReference>
<comment type="pathway">
    <text evidence="3">tRNA modification; 5-methoxycarbonylmethyl-2-thiouridine-tRNA biosynthesis.</text>
</comment>
<name>A0A6A6HPF6_VIRVR</name>
<dbReference type="InterPro" id="IPR019407">
    <property type="entry name" value="CTU2"/>
</dbReference>
<evidence type="ECO:0000313" key="4">
    <source>
        <dbReference type="EMBL" id="KAF2240024.1"/>
    </source>
</evidence>
<gene>
    <name evidence="3" type="primary">NCS2</name>
    <name evidence="3" type="synonym">CTU2</name>
    <name evidence="4" type="ORF">EV356DRAFT_477489</name>
</gene>
<evidence type="ECO:0000313" key="5">
    <source>
        <dbReference type="Proteomes" id="UP000800092"/>
    </source>
</evidence>
<evidence type="ECO:0000256" key="1">
    <source>
        <dbReference type="ARBA" id="ARBA00022490"/>
    </source>
</evidence>
<dbReference type="Gene3D" id="3.40.50.620">
    <property type="entry name" value="HUPs"/>
    <property type="match status" value="1"/>
</dbReference>
<reference evidence="4" key="1">
    <citation type="journal article" date="2020" name="Stud. Mycol.">
        <title>101 Dothideomycetes genomes: a test case for predicting lifestyles and emergence of pathogens.</title>
        <authorList>
            <person name="Haridas S."/>
            <person name="Albert R."/>
            <person name="Binder M."/>
            <person name="Bloem J."/>
            <person name="Labutti K."/>
            <person name="Salamov A."/>
            <person name="Andreopoulos B."/>
            <person name="Baker S."/>
            <person name="Barry K."/>
            <person name="Bills G."/>
            <person name="Bluhm B."/>
            <person name="Cannon C."/>
            <person name="Castanera R."/>
            <person name="Culley D."/>
            <person name="Daum C."/>
            <person name="Ezra D."/>
            <person name="Gonzalez J."/>
            <person name="Henrissat B."/>
            <person name="Kuo A."/>
            <person name="Liang C."/>
            <person name="Lipzen A."/>
            <person name="Lutzoni F."/>
            <person name="Magnuson J."/>
            <person name="Mondo S."/>
            <person name="Nolan M."/>
            <person name="Ohm R."/>
            <person name="Pangilinan J."/>
            <person name="Park H.-J."/>
            <person name="Ramirez L."/>
            <person name="Alfaro M."/>
            <person name="Sun H."/>
            <person name="Tritt A."/>
            <person name="Yoshinaga Y."/>
            <person name="Zwiers L.-H."/>
            <person name="Turgeon B."/>
            <person name="Goodwin S."/>
            <person name="Spatafora J."/>
            <person name="Crous P."/>
            <person name="Grigoriev I."/>
        </authorList>
    </citation>
    <scope>NUCLEOTIDE SEQUENCE</scope>
    <source>
        <strain evidence="4">Tuck. ex Michener</strain>
    </source>
</reference>
<organism evidence="4 5">
    <name type="scientific">Viridothelium virens</name>
    <name type="common">Speckled blister lichen</name>
    <name type="synonym">Trypethelium virens</name>
    <dbReference type="NCBI Taxonomy" id="1048519"/>
    <lineage>
        <taxon>Eukaryota</taxon>
        <taxon>Fungi</taxon>
        <taxon>Dikarya</taxon>
        <taxon>Ascomycota</taxon>
        <taxon>Pezizomycotina</taxon>
        <taxon>Dothideomycetes</taxon>
        <taxon>Dothideomycetes incertae sedis</taxon>
        <taxon>Trypetheliales</taxon>
        <taxon>Trypetheliaceae</taxon>
        <taxon>Viridothelium</taxon>
    </lineage>
</organism>
<dbReference type="GO" id="GO:0002143">
    <property type="term" value="P:tRNA wobble position uridine thiolation"/>
    <property type="evidence" value="ECO:0007669"/>
    <property type="project" value="TreeGrafter"/>
</dbReference>
<dbReference type="SUPFAM" id="SSF52402">
    <property type="entry name" value="Adenine nucleotide alpha hydrolases-like"/>
    <property type="match status" value="1"/>
</dbReference>
<dbReference type="Pfam" id="PF10288">
    <property type="entry name" value="CTU2"/>
    <property type="match status" value="1"/>
</dbReference>
<evidence type="ECO:0000256" key="3">
    <source>
        <dbReference type="HAMAP-Rule" id="MF_03054"/>
    </source>
</evidence>
<dbReference type="HAMAP" id="MF_03054">
    <property type="entry name" value="CTU2"/>
    <property type="match status" value="1"/>
</dbReference>
<dbReference type="PANTHER" id="PTHR20882:SF14">
    <property type="entry name" value="CYTOPLASMIC TRNA 2-THIOLATION PROTEIN 2"/>
    <property type="match status" value="1"/>
</dbReference>
<dbReference type="EMBL" id="ML991771">
    <property type="protein sequence ID" value="KAF2240024.1"/>
    <property type="molecule type" value="Genomic_DNA"/>
</dbReference>
<accession>A0A6A6HPF6</accession>
<dbReference type="GO" id="GO:0005829">
    <property type="term" value="C:cytosol"/>
    <property type="evidence" value="ECO:0007669"/>
    <property type="project" value="TreeGrafter"/>
</dbReference>
<comment type="function">
    <text evidence="3">Plays a central role in 2-thiolation of mcm(5)S(2)U at tRNA wobble positions of tRNA(Lys), tRNA(Glu) and tRNA(Gln). May act by forming a heterodimer with NCS6 that ligates sulfur from thiocarboxylated URM1 onto the uridine of tRNAs at wobble position. Prior mcm(5) tRNA modification by the elongator complex is required for 2-thiolation. May also be involved in protein urmylation.</text>
</comment>
<protein>
    <recommendedName>
        <fullName evidence="3">Cytoplasmic tRNA 2-thiolation protein 2</fullName>
    </recommendedName>
</protein>
<dbReference type="AlphaFoldDB" id="A0A6A6HPF6"/>
<dbReference type="InterPro" id="IPR014729">
    <property type="entry name" value="Rossmann-like_a/b/a_fold"/>
</dbReference>
<comment type="similarity">
    <text evidence="3">Belongs to the CTU2/NCS2 family.</text>
</comment>
<comment type="subcellular location">
    <subcellularLocation>
        <location evidence="3">Cytoplasm</location>
    </subcellularLocation>
</comment>
<dbReference type="UniPathway" id="UPA00988"/>
<dbReference type="Proteomes" id="UP000800092">
    <property type="component" value="Unassembled WGS sequence"/>
</dbReference>
<dbReference type="PANTHER" id="PTHR20882">
    <property type="entry name" value="CYTOPLASMIC TRNA 2-THIOLATION PROTEIN 2"/>
    <property type="match status" value="1"/>
</dbReference>
<dbReference type="GO" id="GO:0016779">
    <property type="term" value="F:nucleotidyltransferase activity"/>
    <property type="evidence" value="ECO:0007669"/>
    <property type="project" value="UniProtKB-UniRule"/>
</dbReference>
<dbReference type="GO" id="GO:0032447">
    <property type="term" value="P:protein urmylation"/>
    <property type="evidence" value="ECO:0007669"/>
    <property type="project" value="UniProtKB-UniRule"/>
</dbReference>
<keyword evidence="5" id="KW-1185">Reference proteome</keyword>
<sequence length="389" mass="43192">MARKTLGEDPEGGANSCKRCQTQTATVAVRAESMCRDCFLKYVQTKVIKRMESFRVRHSAPGKQRLLLLPISFGASSLSLLHVLDEHLESQKRRTGRTGYDIHVVYVDTSAVETFPFDIQHQFQILKNHYPSRSFSTLGLDEACKLPNFESLCQISSQDTASGNNFLSRFLASLPSASSRADTVFLLRTHLLVHFAKTHDCEYIVWGSTTTRLAAQTLAETAKGRGFGLPWTVSDGPTPHGVNFHFPMRDLLKSEVVAFAELLQPSLGGVIVKDQGERRGERPVETRGVGKDTSIDELMREYFEGVEESYPSIVANVVRTVARLEAPTQQEGRRCQLCQMSMGNSDLGVAAWGGYQEKTEVNGTHSDAKQDGFCYGCARTIPPKNRYAT</sequence>
<evidence type="ECO:0000256" key="2">
    <source>
        <dbReference type="ARBA" id="ARBA00022694"/>
    </source>
</evidence>